<reference evidence="1" key="1">
    <citation type="submission" date="2024-02" db="EMBL/GenBank/DDBJ databases">
        <title>Metagenome Assembled Genome of Zalaria obscura JY119.</title>
        <authorList>
            <person name="Vighnesh L."/>
            <person name="Jagadeeshwari U."/>
            <person name="Venkata Ramana C."/>
            <person name="Sasikala C."/>
        </authorList>
    </citation>
    <scope>NUCLEOTIDE SEQUENCE</scope>
    <source>
        <strain evidence="1">JY119</strain>
    </source>
</reference>
<organism evidence="1 2">
    <name type="scientific">Zalaria obscura</name>
    <dbReference type="NCBI Taxonomy" id="2024903"/>
    <lineage>
        <taxon>Eukaryota</taxon>
        <taxon>Fungi</taxon>
        <taxon>Dikarya</taxon>
        <taxon>Ascomycota</taxon>
        <taxon>Pezizomycotina</taxon>
        <taxon>Dothideomycetes</taxon>
        <taxon>Dothideomycetidae</taxon>
        <taxon>Dothideales</taxon>
        <taxon>Zalariaceae</taxon>
        <taxon>Zalaria</taxon>
    </lineage>
</organism>
<dbReference type="EMBL" id="JAMKPW020000022">
    <property type="protein sequence ID" value="KAK8206754.1"/>
    <property type="molecule type" value="Genomic_DNA"/>
</dbReference>
<accession>A0ACC3SBI7</accession>
<evidence type="ECO:0000313" key="1">
    <source>
        <dbReference type="EMBL" id="KAK8206754.1"/>
    </source>
</evidence>
<evidence type="ECO:0000313" key="2">
    <source>
        <dbReference type="Proteomes" id="UP001320706"/>
    </source>
</evidence>
<dbReference type="Proteomes" id="UP001320706">
    <property type="component" value="Unassembled WGS sequence"/>
</dbReference>
<sequence length="152" mass="17495">MVYIEHCPLNGPRALIVYEVFFRIPEPVPSRSDLHHGANTGLTVLQEPNHHTSRSILTRHPPHNHQSPNQPPHPLPPPRPPHLPHHPHHPTRPKSHHHLLLLPNLLAQPPRPPHRQRHPPSPHHLPALLSLRPQPPQRNNPPPKRPPHHLHR</sequence>
<proteinExistence type="predicted"/>
<keyword evidence="2" id="KW-1185">Reference proteome</keyword>
<comment type="caution">
    <text evidence="1">The sequence shown here is derived from an EMBL/GenBank/DDBJ whole genome shotgun (WGS) entry which is preliminary data.</text>
</comment>
<protein>
    <submittedName>
        <fullName evidence="1">Uncharacterized protein</fullName>
    </submittedName>
</protein>
<name>A0ACC3SBI7_9PEZI</name>
<gene>
    <name evidence="1" type="ORF">M8818_004588</name>
</gene>